<dbReference type="Pfam" id="PF03330">
    <property type="entry name" value="DPBB_1"/>
    <property type="match status" value="1"/>
</dbReference>
<dbReference type="HOGENOM" id="CLU_075893_0_0_1"/>
<dbReference type="VEuPathDB" id="FungiDB:SCHCODRAFT_02575954"/>
<dbReference type="Proteomes" id="UP000007431">
    <property type="component" value="Unassembled WGS sequence"/>
</dbReference>
<accession>D8PRI5</accession>
<evidence type="ECO:0000313" key="5">
    <source>
        <dbReference type="Proteomes" id="UP000007431"/>
    </source>
</evidence>
<gene>
    <name evidence="4" type="ORF">SCHCODRAFT_46102</name>
</gene>
<dbReference type="SUPFAM" id="SSF50685">
    <property type="entry name" value="Barwin-like endoglucanases"/>
    <property type="match status" value="1"/>
</dbReference>
<dbReference type="AlphaFoldDB" id="D8PRI5"/>
<dbReference type="InterPro" id="IPR009009">
    <property type="entry name" value="RlpA-like_DPBB"/>
</dbReference>
<dbReference type="PANTHER" id="PTHR31836:SF22">
    <property type="entry name" value="RLPA-LIKE PROTEIN DOUBLE-PSI BETA-BARREL DOMAIN-CONTAINING PROTEIN"/>
    <property type="match status" value="1"/>
</dbReference>
<dbReference type="Gene3D" id="2.40.40.10">
    <property type="entry name" value="RlpA-like domain"/>
    <property type="match status" value="1"/>
</dbReference>
<feature type="chain" id="PRO_5003120287" evidence="2">
    <location>
        <begin position="22"/>
        <end position="257"/>
    </location>
</feature>
<dbReference type="OMA" id="CAKGSKH"/>
<reference evidence="4 5" key="1">
    <citation type="journal article" date="2010" name="Nat. Biotechnol.">
        <title>Genome sequence of the model mushroom Schizophyllum commune.</title>
        <authorList>
            <person name="Ohm R.A."/>
            <person name="de Jong J.F."/>
            <person name="Lugones L.G."/>
            <person name="Aerts A."/>
            <person name="Kothe E."/>
            <person name="Stajich J.E."/>
            <person name="de Vries R.P."/>
            <person name="Record E."/>
            <person name="Levasseur A."/>
            <person name="Baker S.E."/>
            <person name="Bartholomew K.A."/>
            <person name="Coutinho P.M."/>
            <person name="Erdmann S."/>
            <person name="Fowler T.J."/>
            <person name="Gathman A.C."/>
            <person name="Lombard V."/>
            <person name="Henrissat B."/>
            <person name="Knabe N."/>
            <person name="Kuees U."/>
            <person name="Lilly W.W."/>
            <person name="Lindquist E."/>
            <person name="Lucas S."/>
            <person name="Magnuson J.K."/>
            <person name="Piumi F."/>
            <person name="Raudaskoski M."/>
            <person name="Salamov A."/>
            <person name="Schmutz J."/>
            <person name="Schwarze F.W.M.R."/>
            <person name="vanKuyk P.A."/>
            <person name="Horton J.S."/>
            <person name="Grigoriev I.V."/>
            <person name="Woesten H.A.B."/>
        </authorList>
    </citation>
    <scope>NUCLEOTIDE SEQUENCE [LARGE SCALE GENOMIC DNA]</scope>
    <source>
        <strain evidence="5">H4-8 / FGSC 9210</strain>
    </source>
</reference>
<evidence type="ECO:0000256" key="1">
    <source>
        <dbReference type="ARBA" id="ARBA00022729"/>
    </source>
</evidence>
<dbReference type="InParanoid" id="D8PRI5"/>
<proteinExistence type="predicted"/>
<dbReference type="InterPro" id="IPR036908">
    <property type="entry name" value="RlpA-like_sf"/>
</dbReference>
<keyword evidence="1 2" id="KW-0732">Signal</keyword>
<keyword evidence="5" id="KW-1185">Reference proteome</keyword>
<dbReference type="CDD" id="cd22191">
    <property type="entry name" value="DPBB_RlpA_EXP_N-like"/>
    <property type="match status" value="1"/>
</dbReference>
<evidence type="ECO:0000256" key="2">
    <source>
        <dbReference type="SAM" id="SignalP"/>
    </source>
</evidence>
<dbReference type="STRING" id="578458.D8PRI5"/>
<dbReference type="InterPro" id="IPR051477">
    <property type="entry name" value="Expansin_CellWall"/>
</dbReference>
<dbReference type="EMBL" id="GL377302">
    <property type="protein sequence ID" value="EFJ01793.1"/>
    <property type="molecule type" value="Genomic_DNA"/>
</dbReference>
<name>D8PRI5_SCHCM</name>
<protein>
    <submittedName>
        <fullName evidence="4">Non-Catalytic module family EXPN protein</fullName>
    </submittedName>
</protein>
<dbReference type="eggNOG" id="ENOG502S7JK">
    <property type="taxonomic scope" value="Eukaryota"/>
</dbReference>
<sequence>MNFKLLVLVPLISALSVAARASLGSPSRAVLESRYTRPHSLGDNYVFDPRDGWETVNVTDMQYKYRRDLPMEDSPLAALPLLAGNERKLSVDHLKNVGKGVGKGVSAAVAKVIKTIQGIGKPEAVTITWYTGHDLQNPSCWANGNWAPTDASFAAALTLQGWTNKPKCYKFLELCRTEKKCVFVRVVDTCAGCATGSRHVDLTRAAFGSLADFDEGITTVQMRGATDPEGWLVPSNASVCSNLTILRRFENLWGPKA</sequence>
<evidence type="ECO:0000259" key="3">
    <source>
        <dbReference type="Pfam" id="PF03330"/>
    </source>
</evidence>
<dbReference type="PANTHER" id="PTHR31836">
    <property type="match status" value="1"/>
</dbReference>
<evidence type="ECO:0000313" key="4">
    <source>
        <dbReference type="EMBL" id="EFJ01793.1"/>
    </source>
</evidence>
<feature type="signal peptide" evidence="2">
    <location>
        <begin position="1"/>
        <end position="21"/>
    </location>
</feature>
<organism evidence="5">
    <name type="scientific">Schizophyllum commune (strain H4-8 / FGSC 9210)</name>
    <name type="common">Split gill fungus</name>
    <dbReference type="NCBI Taxonomy" id="578458"/>
    <lineage>
        <taxon>Eukaryota</taxon>
        <taxon>Fungi</taxon>
        <taxon>Dikarya</taxon>
        <taxon>Basidiomycota</taxon>
        <taxon>Agaricomycotina</taxon>
        <taxon>Agaricomycetes</taxon>
        <taxon>Agaricomycetidae</taxon>
        <taxon>Agaricales</taxon>
        <taxon>Schizophyllaceae</taxon>
        <taxon>Schizophyllum</taxon>
    </lineage>
</organism>
<feature type="domain" description="RlpA-like protein double-psi beta-barrel" evidence="3">
    <location>
        <begin position="155"/>
        <end position="221"/>
    </location>
</feature>